<feature type="compositionally biased region" description="Polar residues" evidence="1">
    <location>
        <begin position="280"/>
        <end position="307"/>
    </location>
</feature>
<feature type="region of interest" description="Disordered" evidence="1">
    <location>
        <begin position="40"/>
        <end position="90"/>
    </location>
</feature>
<feature type="compositionally biased region" description="Low complexity" evidence="1">
    <location>
        <begin position="74"/>
        <end position="89"/>
    </location>
</feature>
<feature type="compositionally biased region" description="Polar residues" evidence="1">
    <location>
        <begin position="244"/>
        <end position="259"/>
    </location>
</feature>
<feature type="compositionally biased region" description="Low complexity" evidence="1">
    <location>
        <begin position="338"/>
        <end position="350"/>
    </location>
</feature>
<feature type="compositionally biased region" description="Basic and acidic residues" evidence="1">
    <location>
        <begin position="265"/>
        <end position="276"/>
    </location>
</feature>
<feature type="compositionally biased region" description="Polar residues" evidence="1">
    <location>
        <begin position="662"/>
        <end position="682"/>
    </location>
</feature>
<comment type="caution">
    <text evidence="2">The sequence shown here is derived from an EMBL/GenBank/DDBJ whole genome shotgun (WGS) entry which is preliminary data.</text>
</comment>
<gene>
    <name evidence="2" type="ORF">RUM43_014394</name>
</gene>
<accession>A0AAN8RZG8</accession>
<evidence type="ECO:0000313" key="2">
    <source>
        <dbReference type="EMBL" id="KAK6617385.1"/>
    </source>
</evidence>
<evidence type="ECO:0000313" key="3">
    <source>
        <dbReference type="Proteomes" id="UP001372834"/>
    </source>
</evidence>
<reference evidence="2 3" key="1">
    <citation type="submission" date="2023-10" db="EMBL/GenBank/DDBJ databases">
        <title>Genomes of two closely related lineages of the louse Polyplax serrata with different host specificities.</title>
        <authorList>
            <person name="Martinu J."/>
            <person name="Tarabai H."/>
            <person name="Stefka J."/>
            <person name="Hypsa V."/>
        </authorList>
    </citation>
    <scope>NUCLEOTIDE SEQUENCE [LARGE SCALE GENOMIC DNA]</scope>
    <source>
        <strain evidence="2">HR10_N</strain>
    </source>
</reference>
<dbReference type="EMBL" id="JAWJWE010000044">
    <property type="protein sequence ID" value="KAK6617385.1"/>
    <property type="molecule type" value="Genomic_DNA"/>
</dbReference>
<feature type="compositionally biased region" description="Polar residues" evidence="1">
    <location>
        <begin position="611"/>
        <end position="625"/>
    </location>
</feature>
<proteinExistence type="predicted"/>
<feature type="region of interest" description="Disordered" evidence="1">
    <location>
        <begin position="489"/>
        <end position="691"/>
    </location>
</feature>
<feature type="region of interest" description="Disordered" evidence="1">
    <location>
        <begin position="215"/>
        <end position="308"/>
    </location>
</feature>
<evidence type="ECO:0000256" key="1">
    <source>
        <dbReference type="SAM" id="MobiDB-lite"/>
    </source>
</evidence>
<organism evidence="2 3">
    <name type="scientific">Polyplax serrata</name>
    <name type="common">Common mouse louse</name>
    <dbReference type="NCBI Taxonomy" id="468196"/>
    <lineage>
        <taxon>Eukaryota</taxon>
        <taxon>Metazoa</taxon>
        <taxon>Ecdysozoa</taxon>
        <taxon>Arthropoda</taxon>
        <taxon>Hexapoda</taxon>
        <taxon>Insecta</taxon>
        <taxon>Pterygota</taxon>
        <taxon>Neoptera</taxon>
        <taxon>Paraneoptera</taxon>
        <taxon>Psocodea</taxon>
        <taxon>Troctomorpha</taxon>
        <taxon>Phthiraptera</taxon>
        <taxon>Anoplura</taxon>
        <taxon>Polyplacidae</taxon>
        <taxon>Polyplax</taxon>
    </lineage>
</organism>
<sequence length="708" mass="76811">MVTRYSTLGGKEPTIHCFMPGYNPQLRLLSATPNREVPTFHASGTPGGGPGMRGMHHAPPTQPPTPPMSQDIKQPPTHLQPQTHQMPPQSGGQIMQYSLPGTGRGSTQQTPFYAPSRAPLGNQRMAHARPSVVMPNNQSFMSQQVLQPVFQGHVIPAPMSGQGPVFVAPPMNQPFQIQQPRHQSSSYYSTTQLLLPQPPMFHYSQQAMYYTQSLQPMSRAGGPAPSSQGSAPTQPQPIALISNHGGTMMSNPGVSQQVKASRPKKVLEIIDPKDGRNILLTDNDNTSRSGESSARQTPQPNAGQKTDQGVAVEFATRVAIAAKVDHSGSPNPPALQKSSSRTSNFSESESQASPDPQGMSTPSVSPSKLDTSVESISNESQVVENNVTYDANQPSSMMRGGWTSVANIPVEILPMRIHTGMMIPDDMMRSGSLPNQPTRDYQAMQQPTQWMSDGNQMPMVIGEESATQIESSVRPERVTPVVSALAHAPTVDIGPRPQREQFPVLGKGHQQQSPVKRKQRPEQSQEPQSEGKVKEQQSKLVAQSKHKSPTPGTDIRKQQSPPSQDSDEYVQSVQMKSSEPKTTIIIKKNDSDSSGTKTKSDDSLKAKENNNVETRNLTEETTQDGSRSKSEVLKCDVAMPKDRSPTPPELEPPGKKVEETENGSSSTVSEPATVVTSSTEETILSRPNGDATIEEDGKFLLFTKVVAR</sequence>
<protein>
    <submittedName>
        <fullName evidence="2">Uncharacterized protein</fullName>
    </submittedName>
</protein>
<feature type="compositionally biased region" description="Polar residues" evidence="1">
    <location>
        <begin position="351"/>
        <end position="381"/>
    </location>
</feature>
<feature type="compositionally biased region" description="Polar residues" evidence="1">
    <location>
        <begin position="558"/>
        <end position="581"/>
    </location>
</feature>
<name>A0AAN8RZG8_POLSC</name>
<dbReference type="AlphaFoldDB" id="A0AAN8RZG8"/>
<feature type="compositionally biased region" description="Basic and acidic residues" evidence="1">
    <location>
        <begin position="598"/>
        <end position="610"/>
    </location>
</feature>
<feature type="compositionally biased region" description="Basic and acidic residues" evidence="1">
    <location>
        <begin position="626"/>
        <end position="644"/>
    </location>
</feature>
<dbReference type="Proteomes" id="UP001372834">
    <property type="component" value="Unassembled WGS sequence"/>
</dbReference>
<feature type="region of interest" description="Disordered" evidence="1">
    <location>
        <begin position="323"/>
        <end position="381"/>
    </location>
</feature>